<dbReference type="Gene3D" id="3.30.70.270">
    <property type="match status" value="1"/>
</dbReference>
<evidence type="ECO:0000256" key="1">
    <source>
        <dbReference type="ARBA" id="ARBA00004123"/>
    </source>
</evidence>
<dbReference type="GO" id="GO:0000981">
    <property type="term" value="F:DNA-binding transcription factor activity, RNA polymerase II-specific"/>
    <property type="evidence" value="ECO:0007669"/>
    <property type="project" value="TreeGrafter"/>
</dbReference>
<evidence type="ECO:0000256" key="6">
    <source>
        <dbReference type="ARBA" id="ARBA00022541"/>
    </source>
</evidence>
<dbReference type="InterPro" id="IPR036691">
    <property type="entry name" value="Endo/exonu/phosph_ase_sf"/>
</dbReference>
<comment type="caution">
    <text evidence="18">The sequence shown here is derived from an EMBL/GenBank/DDBJ whole genome shotgun (WGS) entry which is preliminary data.</text>
</comment>
<dbReference type="AlphaFoldDB" id="A0AAE0Q343"/>
<evidence type="ECO:0000256" key="9">
    <source>
        <dbReference type="ARBA" id="ARBA00023125"/>
    </source>
</evidence>
<comment type="subcellular location">
    <subcellularLocation>
        <location evidence="1">Nucleus</location>
    </subcellularLocation>
</comment>
<dbReference type="InterPro" id="IPR005135">
    <property type="entry name" value="Endo/exonuclease/phosphatase"/>
</dbReference>
<evidence type="ECO:0000256" key="5">
    <source>
        <dbReference type="ARBA" id="ARBA00022473"/>
    </source>
</evidence>
<comment type="similarity">
    <text evidence="2">Belongs to the beta type-B retroviral polymerase family. HERV class-II K(HML-2) pol subfamily.</text>
</comment>
<evidence type="ECO:0000256" key="15">
    <source>
        <dbReference type="SAM" id="MobiDB-lite"/>
    </source>
</evidence>
<dbReference type="InterPro" id="IPR002546">
    <property type="entry name" value="MyoD_N"/>
</dbReference>
<keyword evidence="9" id="KW-0238">DNA-binding</keyword>
<dbReference type="InterPro" id="IPR043128">
    <property type="entry name" value="Rev_trsase/Diguanyl_cyclase"/>
</dbReference>
<evidence type="ECO:0000256" key="14">
    <source>
        <dbReference type="SAM" id="Coils"/>
    </source>
</evidence>
<dbReference type="PROSITE" id="PS50888">
    <property type="entry name" value="BHLH"/>
    <property type="match status" value="1"/>
</dbReference>
<evidence type="ECO:0000256" key="10">
    <source>
        <dbReference type="ARBA" id="ARBA00023159"/>
    </source>
</evidence>
<dbReference type="GO" id="GO:0004523">
    <property type="term" value="F:RNA-DNA hybrid ribonuclease activity"/>
    <property type="evidence" value="ECO:0007669"/>
    <property type="project" value="UniProtKB-EC"/>
</dbReference>
<keyword evidence="8" id="KW-0805">Transcription regulation</keyword>
<evidence type="ECO:0000256" key="13">
    <source>
        <dbReference type="ARBA" id="ARBA00040904"/>
    </source>
</evidence>
<dbReference type="CDD" id="cd09076">
    <property type="entry name" value="L1-EN"/>
    <property type="match status" value="1"/>
</dbReference>
<dbReference type="Pfam" id="PF01586">
    <property type="entry name" value="Basic"/>
    <property type="match status" value="1"/>
</dbReference>
<evidence type="ECO:0000259" key="17">
    <source>
        <dbReference type="PROSITE" id="PS50888"/>
    </source>
</evidence>
<gene>
    <name evidence="18" type="ORF">QTP70_028942</name>
</gene>
<keyword evidence="19" id="KW-1185">Reference proteome</keyword>
<dbReference type="PANTHER" id="PTHR11534:SF5">
    <property type="entry name" value="MYOGENIN"/>
    <property type="match status" value="1"/>
</dbReference>
<dbReference type="Pfam" id="PF00078">
    <property type="entry name" value="RVT_1"/>
    <property type="match status" value="2"/>
</dbReference>
<comment type="subunit">
    <text evidence="3">Efficient DNA binding requires dimerization with another bHLH protein.</text>
</comment>
<sequence>MGRHVSASLILSTGAPQGCVLSPLLHSLYTYDCVATTNSTTIIKFADDTVVVGLISGNNETAYLEEIRNLENWCQRNNLLLNVSKTKELIVEFSMKQERNYQTPLINESPVERVDSFRYLGVHITQDLSWSCHINTVVKKARQPLCRTEALQRVVRSAECIIHTKLPDLHSIYSKQCKIVKDLSHPNNGLFSLLRSGKRFRSLKANTERLRRSFFPQAIRTLNQNSTLDLLTLFKLQVMLCILISITMTKLFGSPDFCKWKGRELADVMERRKVDILCVQETRWKGSKARSIGAGFKLFYYGVDSKRNGVGVVLKEEFVRNVLEVKRVSDRVMSLKLEFEGVMLNVVSGYAPQVGCELEEKERFWSELDEVMESIPMGERVVIGADFNGHVGEGNTGDEEVMGKFGVKERNLEGQMVVDFAKRMDMGVVNTYFQKREEHRVTYKSGGRRTQVDYILCRRGNLKEISDCKVVVGESVARQHRMVVCRMTLMVCKTKRSKIEKKTKWWKLKKEECCEEFRQKLRQALVGQVVLPDDWETTAEVIRVTGRKVLGVSSGRRKEDKETWWWNEEVQDSIQRKRLAKKKWDMDRTEENRQEYKELQRRVKREVSKAKQKAYEELYTRLDTREGEKDLYRLARQRDRDGKDVQQVRVIKDRDGRVLTSEESVQRRWKEYFEELMNEENEREKRVEGAVGPDDIPVEVWKVLENLEKAYDKVPREELWYCMRKSGVAEKYVRVVQDMYERSRTVVRCAVGQTEEFNVEVGLHQGSALSPFLFAIVMDQLSEEVRQESPWTMMFADDIVICSESREQVEENLERWRFALERRGMKVSRIQSNGECGKEKISARIKGKVYRTVVRPAMLYGLETVSLRKRQESELEVAELKMLREARLRWFGHVQRRDRIAQKADTFVVKPFHCDHPFSRPVVKSSTSFLHQLFVCLQGSFTHAVWSDCANALDTQMELFETNPYFFPEQRFYEGNENFFPSRLSGGFDQGGYADRSSMVGLCGDGRLLSGNVGLEDKPSPSSTLSLSLSPNQEQEHCPGQCLPWACKVCKRKSVSMDRRRAATLREKRRLKKVNEAFEALKRSTLTNPNQRLPKVEILRSAIQYIERLQALVSSLNQQEHEQAGLHYRASAAQRVSSSSEQGSGSTCCSSPEWSTASEHCTPAYGSTHDDLLNEDSSEQANLRSLTSIVDSITGTEGAQRKNHSIFLQYENNF</sequence>
<evidence type="ECO:0000256" key="3">
    <source>
        <dbReference type="ARBA" id="ARBA00011571"/>
    </source>
</evidence>
<keyword evidence="10" id="KW-0010">Activator</keyword>
<feature type="domain" description="BHLH" evidence="17">
    <location>
        <begin position="1058"/>
        <end position="1109"/>
    </location>
</feature>
<dbReference type="InterPro" id="IPR036638">
    <property type="entry name" value="HLH_DNA-bd_sf"/>
</dbReference>
<dbReference type="Proteomes" id="UP001274896">
    <property type="component" value="Unassembled WGS sequence"/>
</dbReference>
<evidence type="ECO:0000256" key="4">
    <source>
        <dbReference type="ARBA" id="ARBA00012180"/>
    </source>
</evidence>
<dbReference type="SUPFAM" id="SSF56672">
    <property type="entry name" value="DNA/RNA polymerases"/>
    <property type="match status" value="2"/>
</dbReference>
<dbReference type="FunFam" id="4.10.280.10:FF:000005">
    <property type="entry name" value="Myogenic factor"/>
    <property type="match status" value="1"/>
</dbReference>
<keyword evidence="14" id="KW-0175">Coiled coil</keyword>
<feature type="coiled-coil region" evidence="14">
    <location>
        <begin position="579"/>
        <end position="613"/>
    </location>
</feature>
<evidence type="ECO:0000256" key="8">
    <source>
        <dbReference type="ARBA" id="ARBA00023015"/>
    </source>
</evidence>
<dbReference type="GO" id="GO:0000978">
    <property type="term" value="F:RNA polymerase II cis-regulatory region sequence-specific DNA binding"/>
    <property type="evidence" value="ECO:0007669"/>
    <property type="project" value="TreeGrafter"/>
</dbReference>
<dbReference type="GO" id="GO:0035914">
    <property type="term" value="P:skeletal muscle cell differentiation"/>
    <property type="evidence" value="ECO:0007669"/>
    <property type="project" value="TreeGrafter"/>
</dbReference>
<dbReference type="GO" id="GO:0046983">
    <property type="term" value="F:protein dimerization activity"/>
    <property type="evidence" value="ECO:0007669"/>
    <property type="project" value="InterPro"/>
</dbReference>
<dbReference type="PROSITE" id="PS50878">
    <property type="entry name" value="RT_POL"/>
    <property type="match status" value="2"/>
</dbReference>
<dbReference type="CDD" id="cd18935">
    <property type="entry name" value="bHLH_TS_MYOG_Myf4"/>
    <property type="match status" value="1"/>
</dbReference>
<keyword evidence="5" id="KW-0217">Developmental protein</keyword>
<dbReference type="GO" id="GO:0045663">
    <property type="term" value="P:positive regulation of myoblast differentiation"/>
    <property type="evidence" value="ECO:0007669"/>
    <property type="project" value="TreeGrafter"/>
</dbReference>
<dbReference type="Pfam" id="PF03372">
    <property type="entry name" value="Exo_endo_phos"/>
    <property type="match status" value="1"/>
</dbReference>
<organism evidence="18 19">
    <name type="scientific">Hemibagrus guttatus</name>
    <dbReference type="NCBI Taxonomy" id="175788"/>
    <lineage>
        <taxon>Eukaryota</taxon>
        <taxon>Metazoa</taxon>
        <taxon>Chordata</taxon>
        <taxon>Craniata</taxon>
        <taxon>Vertebrata</taxon>
        <taxon>Euteleostomi</taxon>
        <taxon>Actinopterygii</taxon>
        <taxon>Neopterygii</taxon>
        <taxon>Teleostei</taxon>
        <taxon>Ostariophysi</taxon>
        <taxon>Siluriformes</taxon>
        <taxon>Bagridae</taxon>
        <taxon>Hemibagrus</taxon>
    </lineage>
</organism>
<feature type="domain" description="Reverse transcriptase" evidence="16">
    <location>
        <begin position="1"/>
        <end position="124"/>
    </location>
</feature>
<dbReference type="Gene3D" id="4.10.280.10">
    <property type="entry name" value="Helix-loop-helix DNA-binding domain"/>
    <property type="match status" value="1"/>
</dbReference>
<dbReference type="PANTHER" id="PTHR11534">
    <property type="entry name" value="MYOGENIC FACTOR"/>
    <property type="match status" value="1"/>
</dbReference>
<dbReference type="GO" id="GO:0048743">
    <property type="term" value="P:positive regulation of skeletal muscle fiber development"/>
    <property type="evidence" value="ECO:0007669"/>
    <property type="project" value="TreeGrafter"/>
</dbReference>
<feature type="region of interest" description="Disordered" evidence="15">
    <location>
        <begin position="1137"/>
        <end position="1156"/>
    </location>
</feature>
<evidence type="ECO:0000313" key="19">
    <source>
        <dbReference type="Proteomes" id="UP001274896"/>
    </source>
</evidence>
<dbReference type="InterPro" id="IPR011598">
    <property type="entry name" value="bHLH_dom"/>
</dbReference>
<evidence type="ECO:0000313" key="18">
    <source>
        <dbReference type="EMBL" id="KAK3512876.1"/>
    </source>
</evidence>
<feature type="domain" description="Reverse transcriptase" evidence="16">
    <location>
        <begin position="616"/>
        <end position="895"/>
    </location>
</feature>
<feature type="compositionally biased region" description="Low complexity" evidence="15">
    <location>
        <begin position="1137"/>
        <end position="1151"/>
    </location>
</feature>
<dbReference type="InterPro" id="IPR043502">
    <property type="entry name" value="DNA/RNA_pol_sf"/>
</dbReference>
<dbReference type="SMART" id="SM00520">
    <property type="entry name" value="BASIC"/>
    <property type="match status" value="1"/>
</dbReference>
<accession>A0AAE0Q343</accession>
<reference evidence="18" key="1">
    <citation type="submission" date="2023-06" db="EMBL/GenBank/DDBJ databases">
        <title>Male Hemibagrus guttatus genome.</title>
        <authorList>
            <person name="Bian C."/>
        </authorList>
    </citation>
    <scope>NUCLEOTIDE SEQUENCE</scope>
    <source>
        <strain evidence="18">Male_cb2023</strain>
        <tissue evidence="18">Muscle</tissue>
    </source>
</reference>
<keyword evidence="6" id="KW-0517">Myogenesis</keyword>
<evidence type="ECO:0000256" key="7">
    <source>
        <dbReference type="ARBA" id="ARBA00022782"/>
    </source>
</evidence>
<dbReference type="Gene3D" id="3.60.10.10">
    <property type="entry name" value="Endonuclease/exonuclease/phosphatase"/>
    <property type="match status" value="1"/>
</dbReference>
<dbReference type="SMART" id="SM00353">
    <property type="entry name" value="HLH"/>
    <property type="match status" value="1"/>
</dbReference>
<dbReference type="EC" id="3.1.26.4" evidence="4"/>
<dbReference type="InterPro" id="IPR000477">
    <property type="entry name" value="RT_dom"/>
</dbReference>
<protein>
    <recommendedName>
        <fullName evidence="13">Myogenin</fullName>
        <ecNumber evidence="4">3.1.26.4</ecNumber>
    </recommendedName>
</protein>
<dbReference type="GO" id="GO:0045944">
    <property type="term" value="P:positive regulation of transcription by RNA polymerase II"/>
    <property type="evidence" value="ECO:0007669"/>
    <property type="project" value="TreeGrafter"/>
</dbReference>
<keyword evidence="11" id="KW-0804">Transcription</keyword>
<evidence type="ECO:0000259" key="16">
    <source>
        <dbReference type="PROSITE" id="PS50878"/>
    </source>
</evidence>
<evidence type="ECO:0000256" key="11">
    <source>
        <dbReference type="ARBA" id="ARBA00023163"/>
    </source>
</evidence>
<dbReference type="EMBL" id="JAUCMX010000023">
    <property type="protein sequence ID" value="KAK3512876.1"/>
    <property type="molecule type" value="Genomic_DNA"/>
</dbReference>
<keyword evidence="12" id="KW-0539">Nucleus</keyword>
<name>A0AAE0Q343_9TELE</name>
<dbReference type="InterPro" id="IPR039704">
    <property type="entry name" value="Myogenic_factor"/>
</dbReference>
<evidence type="ECO:0000256" key="12">
    <source>
        <dbReference type="ARBA" id="ARBA00023242"/>
    </source>
</evidence>
<keyword evidence="7" id="KW-0221">Differentiation</keyword>
<dbReference type="SUPFAM" id="SSF47459">
    <property type="entry name" value="HLH, helix-loop-helix DNA-binding domain"/>
    <property type="match status" value="1"/>
</dbReference>
<dbReference type="SUPFAM" id="SSF56219">
    <property type="entry name" value="DNase I-like"/>
    <property type="match status" value="1"/>
</dbReference>
<proteinExistence type="inferred from homology"/>
<evidence type="ECO:0000256" key="2">
    <source>
        <dbReference type="ARBA" id="ARBA00010879"/>
    </source>
</evidence>
<dbReference type="Pfam" id="PF00010">
    <property type="entry name" value="HLH"/>
    <property type="match status" value="1"/>
</dbReference>
<dbReference type="GO" id="GO:0005634">
    <property type="term" value="C:nucleus"/>
    <property type="evidence" value="ECO:0007669"/>
    <property type="project" value="UniProtKB-SubCell"/>
</dbReference>